<dbReference type="GO" id="GO:0030672">
    <property type="term" value="C:synaptic vesicle membrane"/>
    <property type="evidence" value="ECO:0007669"/>
    <property type="project" value="TreeGrafter"/>
</dbReference>
<dbReference type="GO" id="GO:0015842">
    <property type="term" value="P:aminergic neurotransmitter loading into synaptic vesicle"/>
    <property type="evidence" value="ECO:0007669"/>
    <property type="project" value="TreeGrafter"/>
</dbReference>
<dbReference type="GO" id="GO:0005335">
    <property type="term" value="F:serotonin:sodium:chloride symporter activity"/>
    <property type="evidence" value="ECO:0007669"/>
    <property type="project" value="TreeGrafter"/>
</dbReference>
<dbReference type="SUPFAM" id="SSF103473">
    <property type="entry name" value="MFS general substrate transporter"/>
    <property type="match status" value="1"/>
</dbReference>
<dbReference type="Proteomes" id="UP000310200">
    <property type="component" value="Unassembled WGS sequence"/>
</dbReference>
<keyword evidence="9" id="KW-1185">Reference proteome</keyword>
<dbReference type="AlphaFoldDB" id="A0A4S2KAT1"/>
<dbReference type="PANTHER" id="PTHR23506:SF4">
    <property type="entry name" value="PORTABELLA"/>
    <property type="match status" value="1"/>
</dbReference>
<evidence type="ECO:0000313" key="9">
    <source>
        <dbReference type="Proteomes" id="UP000310200"/>
    </source>
</evidence>
<feature type="transmembrane region" description="Helical" evidence="6">
    <location>
        <begin position="327"/>
        <end position="350"/>
    </location>
</feature>
<proteinExistence type="predicted"/>
<feature type="transmembrane region" description="Helical" evidence="6">
    <location>
        <begin position="303"/>
        <end position="321"/>
    </location>
</feature>
<evidence type="ECO:0000259" key="7">
    <source>
        <dbReference type="PROSITE" id="PS50850"/>
    </source>
</evidence>
<feature type="transmembrane region" description="Helical" evidence="6">
    <location>
        <begin position="12"/>
        <end position="36"/>
    </location>
</feature>
<gene>
    <name evidence="8" type="ORF">DBV15_05428</name>
</gene>
<feature type="transmembrane region" description="Helical" evidence="6">
    <location>
        <begin position="111"/>
        <end position="135"/>
    </location>
</feature>
<protein>
    <recommendedName>
        <fullName evidence="7">Major facilitator superfamily (MFS) profile domain-containing protein</fullName>
    </recommendedName>
</protein>
<organism evidence="8 9">
    <name type="scientific">Temnothorax longispinosus</name>
    <dbReference type="NCBI Taxonomy" id="300112"/>
    <lineage>
        <taxon>Eukaryota</taxon>
        <taxon>Metazoa</taxon>
        <taxon>Ecdysozoa</taxon>
        <taxon>Arthropoda</taxon>
        <taxon>Hexapoda</taxon>
        <taxon>Insecta</taxon>
        <taxon>Pterygota</taxon>
        <taxon>Neoptera</taxon>
        <taxon>Endopterygota</taxon>
        <taxon>Hymenoptera</taxon>
        <taxon>Apocrita</taxon>
        <taxon>Aculeata</taxon>
        <taxon>Formicoidea</taxon>
        <taxon>Formicidae</taxon>
        <taxon>Myrmicinae</taxon>
        <taxon>Temnothorax</taxon>
    </lineage>
</organism>
<dbReference type="FunFam" id="1.20.1250.20:FF:000401">
    <property type="entry name" value="Vesicular amine transporter"/>
    <property type="match status" value="1"/>
</dbReference>
<keyword evidence="5 6" id="KW-0472">Membrane</keyword>
<feature type="transmembrane region" description="Helical" evidence="6">
    <location>
        <begin position="274"/>
        <end position="296"/>
    </location>
</feature>
<dbReference type="PROSITE" id="PS50850">
    <property type="entry name" value="MFS"/>
    <property type="match status" value="1"/>
</dbReference>
<comment type="subcellular location">
    <subcellularLocation>
        <location evidence="1">Membrane</location>
        <topology evidence="1">Multi-pass membrane protein</topology>
    </subcellularLocation>
</comment>
<feature type="domain" description="Major facilitator superfamily (MFS) profile" evidence="7">
    <location>
        <begin position="13"/>
        <end position="416"/>
    </location>
</feature>
<evidence type="ECO:0000256" key="6">
    <source>
        <dbReference type="SAM" id="Phobius"/>
    </source>
</evidence>
<feature type="transmembrane region" description="Helical" evidence="6">
    <location>
        <begin position="88"/>
        <end position="105"/>
    </location>
</feature>
<keyword evidence="2" id="KW-0813">Transport</keyword>
<keyword evidence="4 6" id="KW-1133">Transmembrane helix</keyword>
<dbReference type="STRING" id="300112.A0A4S2KAT1"/>
<sequence>MRFDNLMNSRMITVTVVYLSIFLDNVLLTVVVPIIPDYLCTLDANTTASAEEDENGRVGLLLSSKALVQLILNPAVGTLTGTLGYARPLFLGNLSLLLAALLFAFGQTYEILFLARSVQGIASACIAVSGMSLVASQYSEEDERSKIMGFVLGSIALGVLLGYPIGSVLYDLEGKMAPFLLVSSLIIIKTYFFAYENKILKRVIFVGLQILTLDVQTNAEPSEQQTTWLHLLSNPHILIISGAIWCSTSPMAILEPCLPIWLRTHIKPKKWQLGTVFIPDSVGYLIGTNFFGVIAYRYGRSKVAILAMLVVGVSAILIPSANTMSQLTFPHLGMGLGIGVADAALVPLLASLVDRNGNYGPVYSIQQVAVSLAYFLGPITGGEMVKAIGFPWVMRVVGIVNMAYCPLLIYLTLERRKLLTKKEEKKDYDTFQESIAPYERFHDSDEDL</sequence>
<accession>A0A4S2KAT1</accession>
<evidence type="ECO:0000256" key="5">
    <source>
        <dbReference type="ARBA" id="ARBA00023136"/>
    </source>
</evidence>
<name>A0A4S2KAT1_9HYME</name>
<dbReference type="InterPro" id="IPR011701">
    <property type="entry name" value="MFS"/>
</dbReference>
<dbReference type="InterPro" id="IPR020846">
    <property type="entry name" value="MFS_dom"/>
</dbReference>
<dbReference type="CDD" id="cd17384">
    <property type="entry name" value="MFS_SLC18A1_2_VAT1_2"/>
    <property type="match status" value="1"/>
</dbReference>
<dbReference type="Pfam" id="PF07690">
    <property type="entry name" value="MFS_1"/>
    <property type="match status" value="1"/>
</dbReference>
<dbReference type="InterPro" id="IPR050930">
    <property type="entry name" value="MFS_Vesicular_Transporter"/>
</dbReference>
<dbReference type="Pfam" id="PF00083">
    <property type="entry name" value="Sugar_tr"/>
    <property type="match status" value="1"/>
</dbReference>
<dbReference type="InterPro" id="IPR005828">
    <property type="entry name" value="MFS_sugar_transport-like"/>
</dbReference>
<feature type="transmembrane region" description="Helical" evidence="6">
    <location>
        <begin position="392"/>
        <end position="413"/>
    </location>
</feature>
<reference evidence="8 9" key="1">
    <citation type="journal article" date="2019" name="Philos. Trans. R. Soc. Lond., B, Biol. Sci.">
        <title>Ant behaviour and brain gene expression of defending hosts depend on the ecological success of the intruding social parasite.</title>
        <authorList>
            <person name="Kaur R."/>
            <person name="Stoldt M."/>
            <person name="Jongepier E."/>
            <person name="Feldmeyer B."/>
            <person name="Menzel F."/>
            <person name="Bornberg-Bauer E."/>
            <person name="Foitzik S."/>
        </authorList>
    </citation>
    <scope>NUCLEOTIDE SEQUENCE [LARGE SCALE GENOMIC DNA]</scope>
    <source>
        <tissue evidence="8">Whole body</tissue>
    </source>
</reference>
<dbReference type="GO" id="GO:0043195">
    <property type="term" value="C:terminal bouton"/>
    <property type="evidence" value="ECO:0007669"/>
    <property type="project" value="TreeGrafter"/>
</dbReference>
<dbReference type="Gene3D" id="1.20.1250.20">
    <property type="entry name" value="MFS general substrate transporter like domains"/>
    <property type="match status" value="2"/>
</dbReference>
<evidence type="ECO:0000256" key="2">
    <source>
        <dbReference type="ARBA" id="ARBA00022448"/>
    </source>
</evidence>
<feature type="transmembrane region" description="Helical" evidence="6">
    <location>
        <begin position="176"/>
        <end position="195"/>
    </location>
</feature>
<evidence type="ECO:0000256" key="3">
    <source>
        <dbReference type="ARBA" id="ARBA00022692"/>
    </source>
</evidence>
<evidence type="ECO:0000256" key="1">
    <source>
        <dbReference type="ARBA" id="ARBA00004141"/>
    </source>
</evidence>
<dbReference type="InterPro" id="IPR036259">
    <property type="entry name" value="MFS_trans_sf"/>
</dbReference>
<feature type="transmembrane region" description="Helical" evidence="6">
    <location>
        <begin position="147"/>
        <end position="170"/>
    </location>
</feature>
<feature type="transmembrane region" description="Helical" evidence="6">
    <location>
        <begin position="362"/>
        <end position="380"/>
    </location>
</feature>
<dbReference type="EMBL" id="QBLH01002936">
    <property type="protein sequence ID" value="TGZ46140.1"/>
    <property type="molecule type" value="Genomic_DNA"/>
</dbReference>
<evidence type="ECO:0000313" key="8">
    <source>
        <dbReference type="EMBL" id="TGZ46140.1"/>
    </source>
</evidence>
<comment type="caution">
    <text evidence="8">The sequence shown here is derived from an EMBL/GenBank/DDBJ whole genome shotgun (WGS) entry which is preliminary data.</text>
</comment>
<evidence type="ECO:0000256" key="4">
    <source>
        <dbReference type="ARBA" id="ARBA00022989"/>
    </source>
</evidence>
<keyword evidence="3 6" id="KW-0812">Transmembrane</keyword>
<dbReference type="PANTHER" id="PTHR23506">
    <property type="entry name" value="GH10249P"/>
    <property type="match status" value="1"/>
</dbReference>